<reference evidence="10" key="1">
    <citation type="submission" date="2017-05" db="EMBL/GenBank/DDBJ databases">
        <title>Improved OligoMM genomes.</title>
        <authorList>
            <person name="Garzetti D."/>
        </authorList>
    </citation>
    <scope>NUCLEOTIDE SEQUENCE [LARGE SCALE GENOMIC DNA]</scope>
    <source>
        <strain evidence="10">YL45</strain>
    </source>
</reference>
<evidence type="ECO:0000256" key="2">
    <source>
        <dbReference type="ARBA" id="ARBA00005275"/>
    </source>
</evidence>
<evidence type="ECO:0000256" key="5">
    <source>
        <dbReference type="ARBA" id="ARBA00022692"/>
    </source>
</evidence>
<keyword evidence="4" id="KW-1003">Cell membrane</keyword>
<evidence type="ECO:0000256" key="8">
    <source>
        <dbReference type="SAM" id="Phobius"/>
    </source>
</evidence>
<feature type="transmembrane region" description="Helical" evidence="8">
    <location>
        <begin position="296"/>
        <end position="324"/>
    </location>
</feature>
<dbReference type="RefSeq" id="WP_066594813.1">
    <property type="nucleotide sequence ID" value="NZ_CAJTBZ010000035.1"/>
</dbReference>
<evidence type="ECO:0000256" key="7">
    <source>
        <dbReference type="ARBA" id="ARBA00023136"/>
    </source>
</evidence>
<dbReference type="NCBIfam" id="NF037994">
    <property type="entry name" value="DcuC_1"/>
    <property type="match status" value="1"/>
</dbReference>
<feature type="transmembrane region" description="Helical" evidence="8">
    <location>
        <begin position="259"/>
        <end position="276"/>
    </location>
</feature>
<protein>
    <submittedName>
        <fullName evidence="9">C4-dicarboxylate ABC transporter</fullName>
    </submittedName>
</protein>
<evidence type="ECO:0000313" key="10">
    <source>
        <dbReference type="Proteomes" id="UP000214610"/>
    </source>
</evidence>
<feature type="transmembrane region" description="Helical" evidence="8">
    <location>
        <begin position="54"/>
        <end position="75"/>
    </location>
</feature>
<comment type="similarity">
    <text evidence="2">Belongs to the DcuC/DcuD transporter (TC 2.A.61) family.</text>
</comment>
<dbReference type="NCBIfam" id="TIGR00771">
    <property type="entry name" value="DcuC"/>
    <property type="match status" value="1"/>
</dbReference>
<organism evidence="9 10">
    <name type="scientific">Turicimonas muris</name>
    <dbReference type="NCBI Taxonomy" id="1796652"/>
    <lineage>
        <taxon>Bacteria</taxon>
        <taxon>Pseudomonadati</taxon>
        <taxon>Pseudomonadota</taxon>
        <taxon>Betaproteobacteria</taxon>
        <taxon>Burkholderiales</taxon>
        <taxon>Sutterellaceae</taxon>
        <taxon>Turicimonas</taxon>
    </lineage>
</organism>
<feature type="transmembrane region" description="Helical" evidence="8">
    <location>
        <begin position="28"/>
        <end position="47"/>
    </location>
</feature>
<dbReference type="Pfam" id="PF03606">
    <property type="entry name" value="DcuC"/>
    <property type="match status" value="1"/>
</dbReference>
<keyword evidence="10" id="KW-1185">Reference proteome</keyword>
<dbReference type="AlphaFoldDB" id="A0A227KPB1"/>
<evidence type="ECO:0000256" key="4">
    <source>
        <dbReference type="ARBA" id="ARBA00022475"/>
    </source>
</evidence>
<dbReference type="Proteomes" id="UP000214610">
    <property type="component" value="Unassembled WGS sequence"/>
</dbReference>
<dbReference type="EMBL" id="NHMP01000002">
    <property type="protein sequence ID" value="OXE50090.1"/>
    <property type="molecule type" value="Genomic_DNA"/>
</dbReference>
<comment type="caution">
    <text evidence="9">The sequence shown here is derived from an EMBL/GenBank/DDBJ whole genome shotgun (WGS) entry which is preliminary data.</text>
</comment>
<sequence>MSWTIWMATAVVIATIYALIKRYETRLVLLTAGFLMALLSMKPMMAFQQFDKSMTAAALIIAICSAIGFASVISITKCDLHLVSLLTKPLKQFGIFLLPACCAVTGLVSIAIPSTAGCCAAVGPTLIPLMIRAGFKPAVAAAAVVGSVTPALVNPGISHNVFVAKLASMEVMQFLGIFSKYTLGLSAFGIVLLTVICFFYKDYKKNVGEADLSRQENSTNANLPELPEHPNVVYALAPLVPVVLLIIFSLWVPSIKMSVATAMLIGAVYAMVVTRTSPEKVTKEFFNGMGKGYANILGIIIAAGVFAAGLRAAGVVDAFVAFLTQTQGAAKIGGAVGPYLLGILTGSGDAAAFAFNEAVTPHAAKFGMTIENLGYLAAIGGGLGRLSSPLCGGLILVAGIAGVSPMEVVKRTGPVMFGMLVAALLIL</sequence>
<dbReference type="PANTHER" id="PTHR42002:SF2">
    <property type="entry name" value="ANAEROBIC C4-DICARBOXYLATE TRANSPORTER DCUC-RELATED"/>
    <property type="match status" value="1"/>
</dbReference>
<keyword evidence="6 8" id="KW-1133">Transmembrane helix</keyword>
<proteinExistence type="inferred from homology"/>
<dbReference type="GeneID" id="78362511"/>
<feature type="transmembrane region" description="Helical" evidence="8">
    <location>
        <begin position="232"/>
        <end position="252"/>
    </location>
</feature>
<dbReference type="GO" id="GO:0005886">
    <property type="term" value="C:plasma membrane"/>
    <property type="evidence" value="ECO:0007669"/>
    <property type="project" value="UniProtKB-SubCell"/>
</dbReference>
<dbReference type="GO" id="GO:0015556">
    <property type="term" value="F:C4-dicarboxylate transmembrane transporter activity"/>
    <property type="evidence" value="ECO:0007669"/>
    <property type="project" value="InterPro"/>
</dbReference>
<evidence type="ECO:0000256" key="6">
    <source>
        <dbReference type="ARBA" id="ARBA00022989"/>
    </source>
</evidence>
<feature type="transmembrane region" description="Helical" evidence="8">
    <location>
        <begin position="181"/>
        <end position="201"/>
    </location>
</feature>
<feature type="transmembrane region" description="Helical" evidence="8">
    <location>
        <begin position="95"/>
        <end position="122"/>
    </location>
</feature>
<keyword evidence="3" id="KW-0813">Transport</keyword>
<evidence type="ECO:0000256" key="3">
    <source>
        <dbReference type="ARBA" id="ARBA00022448"/>
    </source>
</evidence>
<evidence type="ECO:0000313" key="9">
    <source>
        <dbReference type="EMBL" id="OXE50090.1"/>
    </source>
</evidence>
<dbReference type="InterPro" id="IPR018385">
    <property type="entry name" value="C4_dicarb_anaerob_car-like"/>
</dbReference>
<gene>
    <name evidence="9" type="ORF">ADH67_03530</name>
</gene>
<keyword evidence="7 8" id="KW-0472">Membrane</keyword>
<evidence type="ECO:0000256" key="1">
    <source>
        <dbReference type="ARBA" id="ARBA00004651"/>
    </source>
</evidence>
<keyword evidence="5 8" id="KW-0812">Transmembrane</keyword>
<dbReference type="InterPro" id="IPR004669">
    <property type="entry name" value="C4_dicarb_anaerob_car"/>
</dbReference>
<comment type="subcellular location">
    <subcellularLocation>
        <location evidence="1">Cell membrane</location>
        <topology evidence="1">Multi-pass membrane protein</topology>
    </subcellularLocation>
</comment>
<dbReference type="PANTHER" id="PTHR42002">
    <property type="entry name" value="ANAEROBIC C4-DICARBOXYLATE TRANSPORTER DCUC-RELATED"/>
    <property type="match status" value="1"/>
</dbReference>
<name>A0A227KPB1_9BURK</name>
<accession>A0A227KPB1</accession>